<feature type="region of interest" description="Disordered" evidence="1">
    <location>
        <begin position="1"/>
        <end position="25"/>
    </location>
</feature>
<protein>
    <recommendedName>
        <fullName evidence="2">VWFA domain-containing protein</fullName>
    </recommendedName>
</protein>
<gene>
    <name evidence="3" type="ORF">CO173_03165</name>
</gene>
<proteinExistence type="predicted"/>
<dbReference type="Proteomes" id="UP000231263">
    <property type="component" value="Unassembled WGS sequence"/>
</dbReference>
<dbReference type="SUPFAM" id="SSF53300">
    <property type="entry name" value="vWA-like"/>
    <property type="match status" value="1"/>
</dbReference>
<sequence length="611" mass="69561">MRNTNSERRIYELGEDDPDSRQKSKKEMLLAEAREKWGDFFKRFGGTIGAYFGTPDITITVEPGGWYIDLKNIRMNVDPTFFLEQGYSESESLFATFHEAERFRDMTIDPYAYTSLFDRIDQTANIHKAYPDELSKFYNCLDDVLVNKKVMKRWKAGIKAKNVLYPKLFHSNNLTKHPFARQFMYALLRREMIPSEEVIVHEEVQAALEKWDLLGGAQRNATAILTAVNEIGDAQLPPMKRFAIIETLAEPLFKDLFLRDIERYDKEKADGEPGDPFGVDPDENVIFDPMKARDALKGINELKAKNEKIKNDSFKEKMGVEKIDFLNYAKDVRKVEEHIDTISEVFRKIIQKRKTYRRKLRKASKDGVLLDSRKTATAVAEIKSGHAEPVVMLDFEKQETIGTSPNKLEFTIVCDGSGSMVNNGKTIQQRLFAILAMEAFAHFQKQIDTERTNGDDINLTIQSELRMFSDSDILLKPLSSNLTHKERVEFRSKLINLPGGSNNEVTTFNAITDEQFNRERINSIVAGETKKIIIFLTDGESDTSAIQAARNRMMNLVRRRDGSSSLVIAGIGFDGGQSAVSTYAPDGYYANSIDELPTIFETFISKILSDI</sequence>
<feature type="compositionally biased region" description="Basic and acidic residues" evidence="1">
    <location>
        <begin position="1"/>
        <end position="12"/>
    </location>
</feature>
<accession>A0A2M7XEK6</accession>
<name>A0A2M7XEK6_9BACT</name>
<dbReference type="EMBL" id="PFWT01000011">
    <property type="protein sequence ID" value="PJA46285.1"/>
    <property type="molecule type" value="Genomic_DNA"/>
</dbReference>
<evidence type="ECO:0000313" key="4">
    <source>
        <dbReference type="Proteomes" id="UP000231263"/>
    </source>
</evidence>
<feature type="domain" description="VWFA" evidence="2">
    <location>
        <begin position="409"/>
        <end position="607"/>
    </location>
</feature>
<evidence type="ECO:0000313" key="3">
    <source>
        <dbReference type="EMBL" id="PJA46285.1"/>
    </source>
</evidence>
<dbReference type="InterPro" id="IPR036465">
    <property type="entry name" value="vWFA_dom_sf"/>
</dbReference>
<dbReference type="AlphaFoldDB" id="A0A2M7XEK6"/>
<evidence type="ECO:0000259" key="2">
    <source>
        <dbReference type="PROSITE" id="PS50234"/>
    </source>
</evidence>
<evidence type="ECO:0000256" key="1">
    <source>
        <dbReference type="SAM" id="MobiDB-lite"/>
    </source>
</evidence>
<organism evidence="3 4">
    <name type="scientific">Candidatus Uhrbacteria bacterium CG_4_9_14_3_um_filter_41_35</name>
    <dbReference type="NCBI Taxonomy" id="1975034"/>
    <lineage>
        <taxon>Bacteria</taxon>
        <taxon>Candidatus Uhriibacteriota</taxon>
    </lineage>
</organism>
<comment type="caution">
    <text evidence="3">The sequence shown here is derived from an EMBL/GenBank/DDBJ whole genome shotgun (WGS) entry which is preliminary data.</text>
</comment>
<dbReference type="PROSITE" id="PS50234">
    <property type="entry name" value="VWFA"/>
    <property type="match status" value="1"/>
</dbReference>
<reference evidence="4" key="1">
    <citation type="submission" date="2017-09" db="EMBL/GenBank/DDBJ databases">
        <title>Depth-based differentiation of microbial function through sediment-hosted aquifers and enrichment of novel symbionts in the deep terrestrial subsurface.</title>
        <authorList>
            <person name="Probst A.J."/>
            <person name="Ladd B."/>
            <person name="Jarett J.K."/>
            <person name="Geller-Mcgrath D.E."/>
            <person name="Sieber C.M.K."/>
            <person name="Emerson J.B."/>
            <person name="Anantharaman K."/>
            <person name="Thomas B.C."/>
            <person name="Malmstrom R."/>
            <person name="Stieglmeier M."/>
            <person name="Klingl A."/>
            <person name="Woyke T."/>
            <person name="Ryan C.M."/>
            <person name="Banfield J.F."/>
        </authorList>
    </citation>
    <scope>NUCLEOTIDE SEQUENCE [LARGE SCALE GENOMIC DNA]</scope>
</reference>
<dbReference type="InterPro" id="IPR002035">
    <property type="entry name" value="VWF_A"/>
</dbReference>
<dbReference type="Gene3D" id="3.40.50.410">
    <property type="entry name" value="von Willebrand factor, type A domain"/>
    <property type="match status" value="1"/>
</dbReference>